<evidence type="ECO:0000313" key="2">
    <source>
        <dbReference type="EMBL" id="PHH82629.1"/>
    </source>
</evidence>
<dbReference type="Pfam" id="PF24355">
    <property type="entry name" value="DUF7514"/>
    <property type="match status" value="1"/>
</dbReference>
<dbReference type="AlphaFoldDB" id="A0A2C5Y427"/>
<dbReference type="PANTHER" id="PTHR39611:SF2">
    <property type="entry name" value="HYDROXYPROLINE-RICH GLYCOPROTEIN DZ-HRGP"/>
    <property type="match status" value="1"/>
</dbReference>
<dbReference type="Proteomes" id="UP000224854">
    <property type="component" value="Unassembled WGS sequence"/>
</dbReference>
<gene>
    <name evidence="2" type="ORF">CDD82_5355</name>
</gene>
<sequence length="90" mass="9693">MAASTGSASPPPPPMEYAYMFEKNKGPTKQLDALLRAIARHIRDELGDKNDAKLTPAKLAAFYRAVGGDYDGVFARVSVGLQRVASTHCL</sequence>
<organism evidence="2 3">
    <name type="scientific">Ophiocordyceps australis</name>
    <dbReference type="NCBI Taxonomy" id="1399860"/>
    <lineage>
        <taxon>Eukaryota</taxon>
        <taxon>Fungi</taxon>
        <taxon>Dikarya</taxon>
        <taxon>Ascomycota</taxon>
        <taxon>Pezizomycotina</taxon>
        <taxon>Sordariomycetes</taxon>
        <taxon>Hypocreomycetidae</taxon>
        <taxon>Hypocreales</taxon>
        <taxon>Ophiocordycipitaceae</taxon>
        <taxon>Ophiocordyceps</taxon>
    </lineage>
</organism>
<comment type="caution">
    <text evidence="2">The sequence shown here is derived from an EMBL/GenBank/DDBJ whole genome shotgun (WGS) entry which is preliminary data.</text>
</comment>
<keyword evidence="3" id="KW-1185">Reference proteome</keyword>
<feature type="domain" description="DUF7514" evidence="1">
    <location>
        <begin position="19"/>
        <end position="76"/>
    </location>
</feature>
<evidence type="ECO:0000259" key="1">
    <source>
        <dbReference type="Pfam" id="PF24355"/>
    </source>
</evidence>
<evidence type="ECO:0000313" key="3">
    <source>
        <dbReference type="Proteomes" id="UP000224854"/>
    </source>
</evidence>
<dbReference type="InterPro" id="IPR055936">
    <property type="entry name" value="DUF7514"/>
</dbReference>
<dbReference type="EMBL" id="NJEU01000049">
    <property type="protein sequence ID" value="PHH82629.1"/>
    <property type="molecule type" value="Genomic_DNA"/>
</dbReference>
<accession>A0A2C5Y427</accession>
<name>A0A2C5Y427_9HYPO</name>
<dbReference type="OrthoDB" id="5420895at2759"/>
<dbReference type="PANTHER" id="PTHR39611">
    <property type="entry name" value="HYDROXYPROLINE-RICH GLYCOPROTEIN DZ-HRGP-RELATED"/>
    <property type="match status" value="1"/>
</dbReference>
<proteinExistence type="predicted"/>
<reference evidence="2 3" key="1">
    <citation type="submission" date="2017-06" db="EMBL/GenBank/DDBJ databases">
        <title>Ant-infecting Ophiocordyceps genomes reveal a high diversity of potential behavioral manipulation genes and a possible major role for enterotoxins.</title>
        <authorList>
            <person name="De Bekker C."/>
            <person name="Evans H.C."/>
            <person name="Brachmann A."/>
            <person name="Hughes D.P."/>
        </authorList>
    </citation>
    <scope>NUCLEOTIDE SEQUENCE [LARGE SCALE GENOMIC DNA]</scope>
    <source>
        <strain evidence="2 3">1348a</strain>
    </source>
</reference>
<protein>
    <recommendedName>
        <fullName evidence="1">DUF7514 domain-containing protein</fullName>
    </recommendedName>
</protein>